<name>A0AA88WKB6_9ASTE</name>
<keyword evidence="4" id="KW-1185">Reference proteome</keyword>
<dbReference type="SUPFAM" id="SSF52821">
    <property type="entry name" value="Rhodanese/Cell cycle control phosphatase"/>
    <property type="match status" value="1"/>
</dbReference>
<evidence type="ECO:0000313" key="3">
    <source>
        <dbReference type="EMBL" id="KAK3026783.1"/>
    </source>
</evidence>
<evidence type="ECO:0000313" key="4">
    <source>
        <dbReference type="Proteomes" id="UP001188597"/>
    </source>
</evidence>
<dbReference type="PANTHER" id="PTHR45508:SF1">
    <property type="entry name" value="RHODANESE-LIKE DOMAIN-CONTAINING PROTEIN 9, CHLOROPLASTIC"/>
    <property type="match status" value="1"/>
</dbReference>
<sequence>MEDRATRQIRRRNLGIKAEQNRQLHNNFSGLFYGLPFTKSNPDFVRSIKSQFSPESKLLLVCQEGLRSASAATKLEEAGFQNIACITSGLQSVKSGTLDSVGSTELQDAGKGGLVQVQGKISAVVGTVLICALIFITLFPEQAEKILQMAPTS</sequence>
<keyword evidence="1" id="KW-1133">Transmembrane helix</keyword>
<dbReference type="InterPro" id="IPR044615">
    <property type="entry name" value="STR9"/>
</dbReference>
<comment type="caution">
    <text evidence="3">The sequence shown here is derived from an EMBL/GenBank/DDBJ whole genome shotgun (WGS) entry which is preliminary data.</text>
</comment>
<protein>
    <recommendedName>
        <fullName evidence="2">Rhodanese domain-containing protein</fullName>
    </recommendedName>
</protein>
<feature type="transmembrane region" description="Helical" evidence="1">
    <location>
        <begin position="121"/>
        <end position="139"/>
    </location>
</feature>
<dbReference type="InterPro" id="IPR001763">
    <property type="entry name" value="Rhodanese-like_dom"/>
</dbReference>
<gene>
    <name evidence="3" type="ORF">RJ639_040261</name>
</gene>
<dbReference type="InterPro" id="IPR036873">
    <property type="entry name" value="Rhodanese-like_dom_sf"/>
</dbReference>
<evidence type="ECO:0000256" key="1">
    <source>
        <dbReference type="SAM" id="Phobius"/>
    </source>
</evidence>
<keyword evidence="1" id="KW-0812">Transmembrane</keyword>
<dbReference type="AlphaFoldDB" id="A0AA88WKB6"/>
<reference evidence="3" key="1">
    <citation type="submission" date="2022-12" db="EMBL/GenBank/DDBJ databases">
        <title>Draft genome assemblies for two species of Escallonia (Escalloniales).</title>
        <authorList>
            <person name="Chanderbali A."/>
            <person name="Dervinis C."/>
            <person name="Anghel I."/>
            <person name="Soltis D."/>
            <person name="Soltis P."/>
            <person name="Zapata F."/>
        </authorList>
    </citation>
    <scope>NUCLEOTIDE SEQUENCE</scope>
    <source>
        <strain evidence="3">UCBG64.0493</strain>
        <tissue evidence="3">Leaf</tissue>
    </source>
</reference>
<dbReference type="PANTHER" id="PTHR45508">
    <property type="entry name" value="RHODANESE-LIKE DOMAIN-CONTAINING PROTEIN 9, CHLOROPLASTIC"/>
    <property type="match status" value="1"/>
</dbReference>
<dbReference type="GO" id="GO:0009507">
    <property type="term" value="C:chloroplast"/>
    <property type="evidence" value="ECO:0007669"/>
    <property type="project" value="TreeGrafter"/>
</dbReference>
<dbReference type="PROSITE" id="PS50206">
    <property type="entry name" value="RHODANESE_3"/>
    <property type="match status" value="1"/>
</dbReference>
<keyword evidence="1" id="KW-0472">Membrane</keyword>
<dbReference type="EMBL" id="JAVXUP010000487">
    <property type="protein sequence ID" value="KAK3026783.1"/>
    <property type="molecule type" value="Genomic_DNA"/>
</dbReference>
<organism evidence="3 4">
    <name type="scientific">Escallonia herrerae</name>
    <dbReference type="NCBI Taxonomy" id="1293975"/>
    <lineage>
        <taxon>Eukaryota</taxon>
        <taxon>Viridiplantae</taxon>
        <taxon>Streptophyta</taxon>
        <taxon>Embryophyta</taxon>
        <taxon>Tracheophyta</taxon>
        <taxon>Spermatophyta</taxon>
        <taxon>Magnoliopsida</taxon>
        <taxon>eudicotyledons</taxon>
        <taxon>Gunneridae</taxon>
        <taxon>Pentapetalae</taxon>
        <taxon>asterids</taxon>
        <taxon>campanulids</taxon>
        <taxon>Escalloniales</taxon>
        <taxon>Escalloniaceae</taxon>
        <taxon>Escallonia</taxon>
    </lineage>
</organism>
<dbReference type="Gene3D" id="3.40.250.10">
    <property type="entry name" value="Rhodanese-like domain"/>
    <property type="match status" value="1"/>
</dbReference>
<dbReference type="Proteomes" id="UP001188597">
    <property type="component" value="Unassembled WGS sequence"/>
</dbReference>
<proteinExistence type="predicted"/>
<feature type="domain" description="Rhodanese" evidence="2">
    <location>
        <begin position="42"/>
        <end position="102"/>
    </location>
</feature>
<evidence type="ECO:0000259" key="2">
    <source>
        <dbReference type="PROSITE" id="PS50206"/>
    </source>
</evidence>
<accession>A0AA88WKB6</accession>